<keyword evidence="1" id="KW-0812">Transmembrane</keyword>
<evidence type="ECO:0000256" key="1">
    <source>
        <dbReference type="SAM" id="Phobius"/>
    </source>
</evidence>
<dbReference type="AlphaFoldDB" id="A0A224XRA8"/>
<evidence type="ECO:0000256" key="2">
    <source>
        <dbReference type="SAM" id="SignalP"/>
    </source>
</evidence>
<feature type="chain" id="PRO_5012646338" description="Secreted protein" evidence="2">
    <location>
        <begin position="21"/>
        <end position="93"/>
    </location>
</feature>
<name>A0A224XRA8_9HEMI</name>
<keyword evidence="1" id="KW-0472">Membrane</keyword>
<proteinExistence type="predicted"/>
<accession>A0A224XRA8</accession>
<reference evidence="3" key="1">
    <citation type="journal article" date="2018" name="PLoS Negl. Trop. Dis.">
        <title>An insight into the salivary gland and fat body transcriptome of Panstrongylus lignarius (Hemiptera: Heteroptera), the main vector of Chagas disease in Peru.</title>
        <authorList>
            <person name="Nevoa J.C."/>
            <person name="Mendes M.T."/>
            <person name="da Silva M.V."/>
            <person name="Soares S.C."/>
            <person name="Oliveira C.J.F."/>
            <person name="Ribeiro J.M.C."/>
        </authorList>
    </citation>
    <scope>NUCLEOTIDE SEQUENCE</scope>
</reference>
<keyword evidence="2" id="KW-0732">Signal</keyword>
<feature type="transmembrane region" description="Helical" evidence="1">
    <location>
        <begin position="41"/>
        <end position="64"/>
    </location>
</feature>
<keyword evidence="1" id="KW-1133">Transmembrane helix</keyword>
<feature type="signal peptide" evidence="2">
    <location>
        <begin position="1"/>
        <end position="20"/>
    </location>
</feature>
<protein>
    <recommendedName>
        <fullName evidence="4">Secreted protein</fullName>
    </recommendedName>
</protein>
<sequence>MNLVFSGLVILTFCVPSNMGFFDTSCATCLSVDVSRSRAGVLSVSLIVVYRFLLISPFSFFNYVVEQCSNFKFYCGLRFPSFPVRSQSTETGK</sequence>
<evidence type="ECO:0000313" key="3">
    <source>
        <dbReference type="EMBL" id="JAW15055.1"/>
    </source>
</evidence>
<dbReference type="EMBL" id="GFTR01001371">
    <property type="protein sequence ID" value="JAW15055.1"/>
    <property type="molecule type" value="Transcribed_RNA"/>
</dbReference>
<evidence type="ECO:0008006" key="4">
    <source>
        <dbReference type="Google" id="ProtNLM"/>
    </source>
</evidence>
<organism evidence="3">
    <name type="scientific">Panstrongylus lignarius</name>
    <dbReference type="NCBI Taxonomy" id="156445"/>
    <lineage>
        <taxon>Eukaryota</taxon>
        <taxon>Metazoa</taxon>
        <taxon>Ecdysozoa</taxon>
        <taxon>Arthropoda</taxon>
        <taxon>Hexapoda</taxon>
        <taxon>Insecta</taxon>
        <taxon>Pterygota</taxon>
        <taxon>Neoptera</taxon>
        <taxon>Paraneoptera</taxon>
        <taxon>Hemiptera</taxon>
        <taxon>Heteroptera</taxon>
        <taxon>Panheteroptera</taxon>
        <taxon>Cimicomorpha</taxon>
        <taxon>Reduviidae</taxon>
        <taxon>Triatominae</taxon>
        <taxon>Panstrongylus</taxon>
    </lineage>
</organism>